<dbReference type="SMART" id="SM00342">
    <property type="entry name" value="HTH_ARAC"/>
    <property type="match status" value="1"/>
</dbReference>
<dbReference type="Gene3D" id="1.10.10.60">
    <property type="entry name" value="Homeodomain-like"/>
    <property type="match status" value="2"/>
</dbReference>
<keyword evidence="4" id="KW-1133">Transmembrane helix</keyword>
<dbReference type="GO" id="GO:0003700">
    <property type="term" value="F:DNA-binding transcription factor activity"/>
    <property type="evidence" value="ECO:0007669"/>
    <property type="project" value="InterPro"/>
</dbReference>
<evidence type="ECO:0000256" key="2">
    <source>
        <dbReference type="ARBA" id="ARBA00023125"/>
    </source>
</evidence>
<feature type="transmembrane region" description="Helical" evidence="4">
    <location>
        <begin position="167"/>
        <end position="185"/>
    </location>
</feature>
<dbReference type="Proteomes" id="UP000509302">
    <property type="component" value="Chromosome"/>
</dbReference>
<dbReference type="PROSITE" id="PS01124">
    <property type="entry name" value="HTH_ARAC_FAMILY_2"/>
    <property type="match status" value="1"/>
</dbReference>
<keyword evidence="2" id="KW-0238">DNA-binding</keyword>
<feature type="transmembrane region" description="Helical" evidence="4">
    <location>
        <begin position="6"/>
        <end position="26"/>
    </location>
</feature>
<dbReference type="SUPFAM" id="SSF46689">
    <property type="entry name" value="Homeodomain-like"/>
    <property type="match status" value="1"/>
</dbReference>
<dbReference type="InterPro" id="IPR020449">
    <property type="entry name" value="Tscrpt_reg_AraC-type_HTH"/>
</dbReference>
<feature type="domain" description="HTH araC/xylS-type" evidence="5">
    <location>
        <begin position="241"/>
        <end position="342"/>
    </location>
</feature>
<sequence length="349" mass="40162">MNFETQLIFFFSALGAFNGFLLSLYFATVAQRKKFSNYFLALLLLVLSIRIIKSVFLFFNPNLFSVFVQIGLSACVLIGPALYLYTLSQIKSSKVKKLWIHLIPSLSIVIILGIVYPYLDNRKLWTTFLVKGIYLQWLVYIILTGFKLKHILNKVTSKSTKLNDVEVWLLSIFAGVTIIWLSYNIASYTSYIVGALSFSFVFYLLVLLWLFKKNKSTLFFQEKVKYENKKIDTKEVKLIAEKLTVIKGEKLFKNPNLKLLDIANQLNISSHQLSQFLNDNLGKSFSLFINEFRIEEAKQLLISSEAYTIETIGYDCGFNSKSTFFTTFKKITGTTPAKYKKEKSTKETD</sequence>
<gene>
    <name evidence="6" type="ORF">HYG79_16980</name>
</gene>
<dbReference type="RefSeq" id="WP_179243254.1">
    <property type="nucleotide sequence ID" value="NZ_CP058595.1"/>
</dbReference>
<dbReference type="EMBL" id="CP058595">
    <property type="protein sequence ID" value="QLG46976.1"/>
    <property type="molecule type" value="Genomic_DNA"/>
</dbReference>
<proteinExistence type="predicted"/>
<keyword evidence="4" id="KW-0812">Transmembrane</keyword>
<evidence type="ECO:0000313" key="6">
    <source>
        <dbReference type="EMBL" id="QLG46976.1"/>
    </source>
</evidence>
<dbReference type="PRINTS" id="PR00032">
    <property type="entry name" value="HTHARAC"/>
</dbReference>
<evidence type="ECO:0000256" key="1">
    <source>
        <dbReference type="ARBA" id="ARBA00023015"/>
    </source>
</evidence>
<feature type="transmembrane region" description="Helical" evidence="4">
    <location>
        <begin position="125"/>
        <end position="146"/>
    </location>
</feature>
<keyword evidence="1" id="KW-0805">Transcription regulation</keyword>
<keyword evidence="3" id="KW-0804">Transcription</keyword>
<feature type="transmembrane region" description="Helical" evidence="4">
    <location>
        <begin position="98"/>
        <end position="119"/>
    </location>
</feature>
<evidence type="ECO:0000259" key="5">
    <source>
        <dbReference type="PROSITE" id="PS01124"/>
    </source>
</evidence>
<feature type="transmembrane region" description="Helical" evidence="4">
    <location>
        <begin position="38"/>
        <end position="60"/>
    </location>
</feature>
<dbReference type="InterPro" id="IPR018062">
    <property type="entry name" value="HTH_AraC-typ_CS"/>
</dbReference>
<dbReference type="PANTHER" id="PTHR43280">
    <property type="entry name" value="ARAC-FAMILY TRANSCRIPTIONAL REGULATOR"/>
    <property type="match status" value="1"/>
</dbReference>
<organism evidence="6 7">
    <name type="scientific">Costertonia aggregata</name>
    <dbReference type="NCBI Taxonomy" id="343403"/>
    <lineage>
        <taxon>Bacteria</taxon>
        <taxon>Pseudomonadati</taxon>
        <taxon>Bacteroidota</taxon>
        <taxon>Flavobacteriia</taxon>
        <taxon>Flavobacteriales</taxon>
        <taxon>Flavobacteriaceae</taxon>
        <taxon>Costertonia</taxon>
    </lineage>
</organism>
<dbReference type="InterPro" id="IPR009057">
    <property type="entry name" value="Homeodomain-like_sf"/>
</dbReference>
<keyword evidence="7" id="KW-1185">Reference proteome</keyword>
<dbReference type="PROSITE" id="PS00041">
    <property type="entry name" value="HTH_ARAC_FAMILY_1"/>
    <property type="match status" value="1"/>
</dbReference>
<dbReference type="Pfam" id="PF12833">
    <property type="entry name" value="HTH_18"/>
    <property type="match status" value="1"/>
</dbReference>
<dbReference type="PANTHER" id="PTHR43280:SF29">
    <property type="entry name" value="ARAC-FAMILY TRANSCRIPTIONAL REGULATOR"/>
    <property type="match status" value="1"/>
</dbReference>
<accession>A0A7H9AU71</accession>
<reference evidence="6 7" key="1">
    <citation type="journal article" date="2006" name="Int. J. Syst. Evol. Microbiol.">
        <title>Costertonia aggregata gen. nov., sp. nov., a mesophilic marine bacterium of the family Flavobacteriaceae, isolated from a mature biofilm.</title>
        <authorList>
            <person name="Kwon K.K."/>
            <person name="Lee Y.K."/>
            <person name="Lee H.K."/>
        </authorList>
    </citation>
    <scope>NUCLEOTIDE SEQUENCE [LARGE SCALE GENOMIC DNA]</scope>
    <source>
        <strain evidence="6 7">KCCM 42265</strain>
    </source>
</reference>
<dbReference type="AlphaFoldDB" id="A0A7H9AU71"/>
<feature type="transmembrane region" description="Helical" evidence="4">
    <location>
        <begin position="66"/>
        <end position="86"/>
    </location>
</feature>
<dbReference type="GO" id="GO:0043565">
    <property type="term" value="F:sequence-specific DNA binding"/>
    <property type="evidence" value="ECO:0007669"/>
    <property type="project" value="InterPro"/>
</dbReference>
<evidence type="ECO:0000313" key="7">
    <source>
        <dbReference type="Proteomes" id="UP000509302"/>
    </source>
</evidence>
<name>A0A7H9AU71_9FLAO</name>
<keyword evidence="4" id="KW-0472">Membrane</keyword>
<evidence type="ECO:0000256" key="4">
    <source>
        <dbReference type="SAM" id="Phobius"/>
    </source>
</evidence>
<evidence type="ECO:0000256" key="3">
    <source>
        <dbReference type="ARBA" id="ARBA00023163"/>
    </source>
</evidence>
<dbReference type="KEGG" id="cagg:HYG79_16980"/>
<dbReference type="InterPro" id="IPR018060">
    <property type="entry name" value="HTH_AraC"/>
</dbReference>
<feature type="transmembrane region" description="Helical" evidence="4">
    <location>
        <begin position="191"/>
        <end position="211"/>
    </location>
</feature>
<protein>
    <submittedName>
        <fullName evidence="6">AraC family transcriptional regulator</fullName>
    </submittedName>
</protein>